<name>A0A5C3QXW6_9AGAR</name>
<gene>
    <name evidence="1" type="ORF">BDV98DRAFT_559045</name>
</gene>
<evidence type="ECO:0000313" key="1">
    <source>
        <dbReference type="EMBL" id="TFL06228.1"/>
    </source>
</evidence>
<dbReference type="EMBL" id="ML178815">
    <property type="protein sequence ID" value="TFL06228.1"/>
    <property type="molecule type" value="Genomic_DNA"/>
</dbReference>
<evidence type="ECO:0000313" key="2">
    <source>
        <dbReference type="Proteomes" id="UP000305067"/>
    </source>
</evidence>
<protein>
    <recommendedName>
        <fullName evidence="3">Hemerythrin-like domain-containing protein</fullName>
    </recommendedName>
</protein>
<reference evidence="1 2" key="1">
    <citation type="journal article" date="2019" name="Nat. Ecol. Evol.">
        <title>Megaphylogeny resolves global patterns of mushroom evolution.</title>
        <authorList>
            <person name="Varga T."/>
            <person name="Krizsan K."/>
            <person name="Foldi C."/>
            <person name="Dima B."/>
            <person name="Sanchez-Garcia M."/>
            <person name="Sanchez-Ramirez S."/>
            <person name="Szollosi G.J."/>
            <person name="Szarkandi J.G."/>
            <person name="Papp V."/>
            <person name="Albert L."/>
            <person name="Andreopoulos W."/>
            <person name="Angelini C."/>
            <person name="Antonin V."/>
            <person name="Barry K.W."/>
            <person name="Bougher N.L."/>
            <person name="Buchanan P."/>
            <person name="Buyck B."/>
            <person name="Bense V."/>
            <person name="Catcheside P."/>
            <person name="Chovatia M."/>
            <person name="Cooper J."/>
            <person name="Damon W."/>
            <person name="Desjardin D."/>
            <person name="Finy P."/>
            <person name="Geml J."/>
            <person name="Haridas S."/>
            <person name="Hughes K."/>
            <person name="Justo A."/>
            <person name="Karasinski D."/>
            <person name="Kautmanova I."/>
            <person name="Kiss B."/>
            <person name="Kocsube S."/>
            <person name="Kotiranta H."/>
            <person name="LaButti K.M."/>
            <person name="Lechner B.E."/>
            <person name="Liimatainen K."/>
            <person name="Lipzen A."/>
            <person name="Lukacs Z."/>
            <person name="Mihaltcheva S."/>
            <person name="Morgado L.N."/>
            <person name="Niskanen T."/>
            <person name="Noordeloos M.E."/>
            <person name="Ohm R.A."/>
            <person name="Ortiz-Santana B."/>
            <person name="Ovrebo C."/>
            <person name="Racz N."/>
            <person name="Riley R."/>
            <person name="Savchenko A."/>
            <person name="Shiryaev A."/>
            <person name="Soop K."/>
            <person name="Spirin V."/>
            <person name="Szebenyi C."/>
            <person name="Tomsovsky M."/>
            <person name="Tulloss R.E."/>
            <person name="Uehling J."/>
            <person name="Grigoriev I.V."/>
            <person name="Vagvolgyi C."/>
            <person name="Papp T."/>
            <person name="Martin F.M."/>
            <person name="Miettinen O."/>
            <person name="Hibbett D.S."/>
            <person name="Nagy L.G."/>
        </authorList>
    </citation>
    <scope>NUCLEOTIDE SEQUENCE [LARGE SCALE GENOMIC DNA]</scope>
    <source>
        <strain evidence="1 2">CBS 309.79</strain>
    </source>
</reference>
<dbReference type="PANTHER" id="PTHR38048">
    <property type="entry name" value="EXPRESSED PROTEIN"/>
    <property type="match status" value="1"/>
</dbReference>
<evidence type="ECO:0008006" key="3">
    <source>
        <dbReference type="Google" id="ProtNLM"/>
    </source>
</evidence>
<dbReference type="Proteomes" id="UP000305067">
    <property type="component" value="Unassembled WGS sequence"/>
</dbReference>
<dbReference type="STRING" id="1884261.A0A5C3QXW6"/>
<dbReference type="PANTHER" id="PTHR38048:SF2">
    <property type="entry name" value="HEMERYTHRIN-LIKE DOMAIN-CONTAINING PROTEIN"/>
    <property type="match status" value="1"/>
</dbReference>
<dbReference type="InterPro" id="IPR053206">
    <property type="entry name" value="Dimeric_xanthone_biosynth"/>
</dbReference>
<dbReference type="Gene3D" id="1.20.120.520">
    <property type="entry name" value="nmb1532 protein domain like"/>
    <property type="match status" value="1"/>
</dbReference>
<dbReference type="OrthoDB" id="58416at2759"/>
<sequence length="238" mass="27511">MTFTIDPELGMFADKKVLWEFERTRAHAVAHHPILPSDRLSWSMSWLHLVLWHGLKSIFVHSNKVDKDGYAGYREYALLAFQFLVDHHDAEENFLYPRMEKLMPGSMTANDEQHHAILAPVGTIIQYFQDRPNFEDFKSDEIRHHLNGLVYPLMKHLADELLTITGPILRPVASEEECADISRVTDLEPPKSDASKLLPFLLQSLPPNTPFPPNVTEDPDYEKYSHMWGYTAFPHKAY</sequence>
<dbReference type="AlphaFoldDB" id="A0A5C3QXW6"/>
<proteinExistence type="predicted"/>
<accession>A0A5C3QXW6</accession>
<keyword evidence="2" id="KW-1185">Reference proteome</keyword>
<organism evidence="1 2">
    <name type="scientific">Pterulicium gracile</name>
    <dbReference type="NCBI Taxonomy" id="1884261"/>
    <lineage>
        <taxon>Eukaryota</taxon>
        <taxon>Fungi</taxon>
        <taxon>Dikarya</taxon>
        <taxon>Basidiomycota</taxon>
        <taxon>Agaricomycotina</taxon>
        <taxon>Agaricomycetes</taxon>
        <taxon>Agaricomycetidae</taxon>
        <taxon>Agaricales</taxon>
        <taxon>Pleurotineae</taxon>
        <taxon>Pterulaceae</taxon>
        <taxon>Pterulicium</taxon>
    </lineage>
</organism>